<feature type="domain" description="DUF4537" evidence="2">
    <location>
        <begin position="87"/>
        <end position="221"/>
    </location>
</feature>
<dbReference type="OMA" id="DHAVNTD"/>
<accession>H3BBY0</accession>
<keyword evidence="4" id="KW-1185">Reference proteome</keyword>
<dbReference type="EMBL" id="AFYH01020717">
    <property type="status" value="NOT_ANNOTATED_CDS"/>
    <property type="molecule type" value="Genomic_DNA"/>
</dbReference>
<evidence type="ECO:0000256" key="1">
    <source>
        <dbReference type="SAM" id="MobiDB-lite"/>
    </source>
</evidence>
<name>H3BBY0_LATCH</name>
<reference evidence="4" key="1">
    <citation type="submission" date="2011-08" db="EMBL/GenBank/DDBJ databases">
        <title>The draft genome of Latimeria chalumnae.</title>
        <authorList>
            <person name="Di Palma F."/>
            <person name="Alfoldi J."/>
            <person name="Johnson J."/>
            <person name="Berlin A."/>
            <person name="Gnerre S."/>
            <person name="Jaffe D."/>
            <person name="MacCallum I."/>
            <person name="Young S."/>
            <person name="Walker B.J."/>
            <person name="Lander E."/>
            <person name="Lindblad-Toh K."/>
        </authorList>
    </citation>
    <scope>NUCLEOTIDE SEQUENCE [LARGE SCALE GENOMIC DNA]</scope>
    <source>
        <strain evidence="4">Wild caught</strain>
    </source>
</reference>
<dbReference type="EMBL" id="AFYH01020716">
    <property type="status" value="NOT_ANNOTATED_CDS"/>
    <property type="molecule type" value="Genomic_DNA"/>
</dbReference>
<dbReference type="GeneTree" id="ENSGT00390000012348"/>
<evidence type="ECO:0000259" key="2">
    <source>
        <dbReference type="Pfam" id="PF15057"/>
    </source>
</evidence>
<organism evidence="3 4">
    <name type="scientific">Latimeria chalumnae</name>
    <name type="common">Coelacanth</name>
    <dbReference type="NCBI Taxonomy" id="7897"/>
    <lineage>
        <taxon>Eukaryota</taxon>
        <taxon>Metazoa</taxon>
        <taxon>Chordata</taxon>
        <taxon>Craniata</taxon>
        <taxon>Vertebrata</taxon>
        <taxon>Euteleostomi</taxon>
        <taxon>Coelacanthiformes</taxon>
        <taxon>Coelacanthidae</taxon>
        <taxon>Latimeria</taxon>
    </lineage>
</organism>
<protein>
    <submittedName>
        <fullName evidence="3">Chromosome 11 open reading frame 16</fullName>
    </submittedName>
</protein>
<gene>
    <name evidence="3" type="primary">C11orf16</name>
</gene>
<evidence type="ECO:0000313" key="4">
    <source>
        <dbReference type="Proteomes" id="UP000008672"/>
    </source>
</evidence>
<dbReference type="Ensembl" id="ENSLACT00000019536.1">
    <property type="protein sequence ID" value="ENSLACP00000019401.1"/>
    <property type="gene ID" value="ENSLACG00000017064.1"/>
</dbReference>
<dbReference type="Proteomes" id="UP000008672">
    <property type="component" value="Unassembled WGS sequence"/>
</dbReference>
<dbReference type="AlphaFoldDB" id="H3BBY0"/>
<dbReference type="FunCoup" id="H3BBY0">
    <property type="interactions" value="2"/>
</dbReference>
<dbReference type="PANTHER" id="PTHR14343">
    <property type="entry name" value="VWFA DOMAIN-CONTAINING PROTEIN"/>
    <property type="match status" value="1"/>
</dbReference>
<proteinExistence type="predicted"/>
<reference evidence="3" key="3">
    <citation type="submission" date="2025-09" db="UniProtKB">
        <authorList>
            <consortium name="Ensembl"/>
        </authorList>
    </citation>
    <scope>IDENTIFICATION</scope>
</reference>
<feature type="region of interest" description="Disordered" evidence="1">
    <location>
        <begin position="364"/>
        <end position="396"/>
    </location>
</feature>
<dbReference type="eggNOG" id="ENOG502RXS8">
    <property type="taxonomic scope" value="Eukaryota"/>
</dbReference>
<feature type="compositionally biased region" description="Basic and acidic residues" evidence="1">
    <location>
        <begin position="365"/>
        <end position="388"/>
    </location>
</feature>
<dbReference type="PANTHER" id="PTHR14343:SF3">
    <property type="entry name" value="SIMILAR TO PREDICTED GENE ICRFP703B1614Q5.5"/>
    <property type="match status" value="1"/>
</dbReference>
<dbReference type="InterPro" id="IPR032770">
    <property type="entry name" value="DUF4537"/>
</dbReference>
<dbReference type="Gene3D" id="2.30.30.140">
    <property type="match status" value="1"/>
</dbReference>
<dbReference type="HOGENOM" id="CLU_056300_0_0_1"/>
<sequence length="396" mass="45257">NHSRVGPYYSDLKYCSVMTALDTNFGIRGGICHNKMLCCPLSTQTSNTYLFFSRCLCARCFPNTLVNVPKKYGVLDGSLGSSQLTVGARVLARREPDGYYYLGTIKHEEGGLRGTFLIQFDKPAVIGGECQVQKTSIFDIIQYSDSTRHSIVPEDKVLAPWEPQLTRYGPGTAILGIETRDPLREAALEDEEITVKFWNGKIAKVPKDVAVWIPSSVFERIALELHMPLTTREKRSKKETEVGSDVFTYRPLTMPFHCCSLDCAYKCFWPWYPTCHSYYLHDTCHLPTYFRHHWHPRCQQWWPLTPKYNLNANNAELLNKEISELKELEAPKKEISSSSSSSSDSDTYVTKSIMVDSAVNTDSSLLEKQHTKHTSRPDWKYWERSHSEPHHKKPGT</sequence>
<dbReference type="Pfam" id="PF15057">
    <property type="entry name" value="DUF4537"/>
    <property type="match status" value="1"/>
</dbReference>
<dbReference type="InParanoid" id="H3BBY0"/>
<evidence type="ECO:0000313" key="3">
    <source>
        <dbReference type="Ensembl" id="ENSLACP00000019401.1"/>
    </source>
</evidence>
<reference evidence="3" key="2">
    <citation type="submission" date="2025-08" db="UniProtKB">
        <authorList>
            <consortium name="Ensembl"/>
        </authorList>
    </citation>
    <scope>IDENTIFICATION</scope>
</reference>